<dbReference type="EMBL" id="CP019343">
    <property type="protein sequence ID" value="ARN75760.1"/>
    <property type="molecule type" value="Genomic_DNA"/>
</dbReference>
<keyword evidence="4" id="KW-1185">Reference proteome</keyword>
<accession>A0A1X9NCK2</accession>
<keyword evidence="1" id="KW-0812">Transmembrane</keyword>
<keyword evidence="1" id="KW-0472">Membrane</keyword>
<dbReference type="OrthoDB" id="9807628at2"/>
<evidence type="ECO:0000256" key="1">
    <source>
        <dbReference type="SAM" id="Phobius"/>
    </source>
</evidence>
<name>A0A1X9NCK2_9GAMM</name>
<sequence>MFSWESLQYFHFIRPWWLLGITPFLFLQLLQLQRRDVLAQWGKVIADHLLPNMIVERDENTLGGPIGAMGLVTVLLFIALAGPSWDKQPSPFTEDNAALIIAIDLSESMNQKDVQPSRLQRAKQKISDLLALRGDSYTGLIAFAGTAHTIIPLSNDRQVIHHFLDSMSTNMMPRPGKSPQSVLAVTDSLLKEVEVPVTLLVIGDGVTDAAIAAYQQYFDQSPHQLLVWGIGLTQQQLNEQAVEGFSSSTIALQDAMLQRLAADAGGEYQGMTIDKADVERIYRLVDNYFLLAEDDNRPWVDAGYYLVFPIMLIFVLWFRKGWTLQW</sequence>
<feature type="domain" description="VWFA" evidence="2">
    <location>
        <begin position="96"/>
        <end position="261"/>
    </location>
</feature>
<keyword evidence="1" id="KW-1133">Transmembrane helix</keyword>
<proteinExistence type="predicted"/>
<evidence type="ECO:0000313" key="4">
    <source>
        <dbReference type="Proteomes" id="UP000193450"/>
    </source>
</evidence>
<dbReference type="AlphaFoldDB" id="A0A1X9NCK2"/>
<feature type="transmembrane region" description="Helical" evidence="1">
    <location>
        <begin position="302"/>
        <end position="318"/>
    </location>
</feature>
<feature type="transmembrane region" description="Helical" evidence="1">
    <location>
        <begin position="62"/>
        <end position="85"/>
    </location>
</feature>
<dbReference type="Proteomes" id="UP000193450">
    <property type="component" value="Chromosome"/>
</dbReference>
<evidence type="ECO:0000259" key="2">
    <source>
        <dbReference type="SMART" id="SM00327"/>
    </source>
</evidence>
<dbReference type="RefSeq" id="WP_085759953.1">
    <property type="nucleotide sequence ID" value="NZ_CP019343.1"/>
</dbReference>
<dbReference type="STRING" id="716816.BST96_17590"/>
<reference evidence="3 4" key="1">
    <citation type="submission" date="2016-11" db="EMBL/GenBank/DDBJ databases">
        <title>Trade-off between light-utilization and light-protection in marine flavobacteria.</title>
        <authorList>
            <person name="Kumagai Y."/>
        </authorList>
    </citation>
    <scope>NUCLEOTIDE SEQUENCE [LARGE SCALE GENOMIC DNA]</scope>
    <source>
        <strain evidence="3 4">NBRC 107125</strain>
    </source>
</reference>
<dbReference type="PANTHER" id="PTHR22550">
    <property type="entry name" value="SPORE GERMINATION PROTEIN"/>
    <property type="match status" value="1"/>
</dbReference>
<feature type="transmembrane region" description="Helical" evidence="1">
    <location>
        <begin position="12"/>
        <end position="30"/>
    </location>
</feature>
<organism evidence="3 4">
    <name type="scientific">Oceanicoccus sagamiensis</name>
    <dbReference type="NCBI Taxonomy" id="716816"/>
    <lineage>
        <taxon>Bacteria</taxon>
        <taxon>Pseudomonadati</taxon>
        <taxon>Pseudomonadota</taxon>
        <taxon>Gammaproteobacteria</taxon>
        <taxon>Cellvibrionales</taxon>
        <taxon>Spongiibacteraceae</taxon>
        <taxon>Oceanicoccus</taxon>
    </lineage>
</organism>
<dbReference type="KEGG" id="osg:BST96_17590"/>
<dbReference type="SMART" id="SM00327">
    <property type="entry name" value="VWA"/>
    <property type="match status" value="1"/>
</dbReference>
<dbReference type="InterPro" id="IPR002035">
    <property type="entry name" value="VWF_A"/>
</dbReference>
<dbReference type="InterPro" id="IPR050768">
    <property type="entry name" value="UPF0353/GerABKA_families"/>
</dbReference>
<dbReference type="PANTHER" id="PTHR22550:SF14">
    <property type="entry name" value="VWFA DOMAIN-CONTAINING PROTEIN"/>
    <property type="match status" value="1"/>
</dbReference>
<evidence type="ECO:0000313" key="3">
    <source>
        <dbReference type="EMBL" id="ARN75760.1"/>
    </source>
</evidence>
<dbReference type="Gene3D" id="3.40.50.410">
    <property type="entry name" value="von Willebrand factor, type A domain"/>
    <property type="match status" value="1"/>
</dbReference>
<dbReference type="InterPro" id="IPR036465">
    <property type="entry name" value="vWFA_dom_sf"/>
</dbReference>
<protein>
    <submittedName>
        <fullName evidence="3">VWA domain-containing protein</fullName>
    </submittedName>
</protein>
<gene>
    <name evidence="3" type="ORF">BST96_17590</name>
</gene>
<dbReference type="SUPFAM" id="SSF53300">
    <property type="entry name" value="vWA-like"/>
    <property type="match status" value="1"/>
</dbReference>
<dbReference type="Pfam" id="PF13519">
    <property type="entry name" value="VWA_2"/>
    <property type="match status" value="1"/>
</dbReference>